<dbReference type="Pfam" id="PF13181">
    <property type="entry name" value="TPR_8"/>
    <property type="match status" value="1"/>
</dbReference>
<accession>A0A9P7U1V3</accession>
<dbReference type="Proteomes" id="UP000732380">
    <property type="component" value="Unassembled WGS sequence"/>
</dbReference>
<dbReference type="Pfam" id="PF13432">
    <property type="entry name" value="TPR_16"/>
    <property type="match status" value="1"/>
</dbReference>
<evidence type="ECO:0000256" key="3">
    <source>
        <dbReference type="ARBA" id="ARBA00023186"/>
    </source>
</evidence>
<dbReference type="InterPro" id="IPR011990">
    <property type="entry name" value="TPR-like_helical_dom_sf"/>
</dbReference>
<dbReference type="InterPro" id="IPR001623">
    <property type="entry name" value="DnaJ_domain"/>
</dbReference>
<dbReference type="PROSITE" id="PS00636">
    <property type="entry name" value="DNAJ_1"/>
    <property type="match status" value="1"/>
</dbReference>
<dbReference type="CDD" id="cd06257">
    <property type="entry name" value="DnaJ"/>
    <property type="match status" value="1"/>
</dbReference>
<feature type="repeat" description="TPR" evidence="4">
    <location>
        <begin position="455"/>
        <end position="488"/>
    </location>
</feature>
<dbReference type="InterPro" id="IPR036869">
    <property type="entry name" value="J_dom_sf"/>
</dbReference>
<feature type="compositionally biased region" description="Basic and acidic residues" evidence="5">
    <location>
        <begin position="755"/>
        <end position="764"/>
    </location>
</feature>
<dbReference type="PRINTS" id="PR00625">
    <property type="entry name" value="JDOMAIN"/>
</dbReference>
<dbReference type="SUPFAM" id="SSF46565">
    <property type="entry name" value="Chaperone J-domain"/>
    <property type="match status" value="1"/>
</dbReference>
<dbReference type="InterPro" id="IPR019734">
    <property type="entry name" value="TPR_rpt"/>
</dbReference>
<protein>
    <recommendedName>
        <fullName evidence="7">J domain-containing protein</fullName>
    </recommendedName>
</protein>
<feature type="repeat" description="TPR" evidence="4">
    <location>
        <begin position="186"/>
        <end position="219"/>
    </location>
</feature>
<keyword evidence="6" id="KW-0472">Membrane</keyword>
<feature type="compositionally biased region" description="Basic and acidic residues" evidence="5">
    <location>
        <begin position="772"/>
        <end position="799"/>
    </location>
</feature>
<sequence length="859" mass="94763">MKFFSGSKKPSTSTSKKRMPDSSVDECDLTQPRQTHPLSEPASPAKASSSHNKSPSKKTFGPAASRESKDTEKSSAPRHARLSRHFTEPSTSSSRRSKIDPDTHPLNLPPEERRRLSKLSSSTMGDSVDMDQATSASPSASQNHNAKLQTNFSVPITNGTHKDEAPAPPPHRSNPSSPVPTQQDDAEAYKAAGNRFFKERNYTKAIEQYTKAVDLFPDSPTYLSNRAAAYMSNGQYAAALDDCSRAAALDPQNPKILLRYARIFTGLGQPEEAIATFGRISPAPSAKDMAPTKEMLQHLNAAKDTLERGSAVSMVLHALDQAERGLGPGVTKPRKWQLMRGEAYLKMGRENALGEAQNIVMSLLRNNGQDPEALVLRGRVLYGQGENEKAIQSFRMALNCDPEFRDAIKWLRIVQKLDRMKEEGNVEFKAGRWQAAVDKYSTALEIDASNRGINAKLLQNRAQCKIKLKQYSDAIADADRAVSLDPSYTKARKTKANALGQSGNWEESVREWKAIQEMDPEDRTIPKEVRKAELELKKSQRKDYYKIMGLEKDCGPDEIKKAYRRMAIKLHPDKNRDNPEAEAQFKDLQEAYETLSDPEKKASYDNGDDLMDPADMFGGMGGGMGGIDPEILFSMMGNQGGFGGGGFRHAGGGAFPAGGFHGGGFSTGGHSYSFGPGADNAHGDSDETSSEDVEWEESEGDGDDEDENEDGDEDEDEDEDGDGDEDGEDLDSKTEEEDADEEEGPEEEEEGGEEVEQHERHDLDNGDAAAADNERTAGRRDSPRSDCARNKDTWRPARRRCQDTGDRTVDTLRWYGMFLLGTFVLLPLSLVTMAAFSVGLAYMVMRCVLPRRKWRPLSS</sequence>
<dbReference type="Pfam" id="PF14559">
    <property type="entry name" value="TPR_19"/>
    <property type="match status" value="1"/>
</dbReference>
<dbReference type="PROSITE" id="PS50005">
    <property type="entry name" value="TPR"/>
    <property type="match status" value="4"/>
</dbReference>
<evidence type="ECO:0000313" key="9">
    <source>
        <dbReference type="Proteomes" id="UP000732380"/>
    </source>
</evidence>
<dbReference type="PROSITE" id="PS50076">
    <property type="entry name" value="DNAJ_2"/>
    <property type="match status" value="1"/>
</dbReference>
<feature type="compositionally biased region" description="Low complexity" evidence="5">
    <location>
        <begin position="1"/>
        <end position="14"/>
    </location>
</feature>
<dbReference type="PANTHER" id="PTHR44200:SF1">
    <property type="entry name" value="DNAJ HOMOLOG SUBFAMILY C MEMBER 7"/>
    <property type="match status" value="1"/>
</dbReference>
<feature type="repeat" description="TPR" evidence="4">
    <location>
        <begin position="371"/>
        <end position="404"/>
    </location>
</feature>
<dbReference type="InterPro" id="IPR052758">
    <property type="entry name" value="SRC_co-chaperone"/>
</dbReference>
<feature type="compositionally biased region" description="Basic and acidic residues" evidence="5">
    <location>
        <begin position="66"/>
        <end position="75"/>
    </location>
</feature>
<dbReference type="AlphaFoldDB" id="A0A9P7U1V3"/>
<proteinExistence type="predicted"/>
<keyword evidence="3" id="KW-0143">Chaperone</keyword>
<feature type="region of interest" description="Disordered" evidence="5">
    <location>
        <begin position="671"/>
        <end position="799"/>
    </location>
</feature>
<organism evidence="8 9">
    <name type="scientific">Claviceps humidiphila</name>
    <dbReference type="NCBI Taxonomy" id="1294629"/>
    <lineage>
        <taxon>Eukaryota</taxon>
        <taxon>Fungi</taxon>
        <taxon>Dikarya</taxon>
        <taxon>Ascomycota</taxon>
        <taxon>Pezizomycotina</taxon>
        <taxon>Sordariomycetes</taxon>
        <taxon>Hypocreomycetidae</taxon>
        <taxon>Hypocreales</taxon>
        <taxon>Clavicipitaceae</taxon>
        <taxon>Claviceps</taxon>
    </lineage>
</organism>
<evidence type="ECO:0000256" key="5">
    <source>
        <dbReference type="SAM" id="MobiDB-lite"/>
    </source>
</evidence>
<dbReference type="PROSITE" id="PS50293">
    <property type="entry name" value="TPR_REGION"/>
    <property type="match status" value="1"/>
</dbReference>
<evidence type="ECO:0000256" key="4">
    <source>
        <dbReference type="PROSITE-ProRule" id="PRU00339"/>
    </source>
</evidence>
<feature type="region of interest" description="Disordered" evidence="5">
    <location>
        <begin position="1"/>
        <end position="184"/>
    </location>
</feature>
<evidence type="ECO:0000256" key="6">
    <source>
        <dbReference type="SAM" id="Phobius"/>
    </source>
</evidence>
<dbReference type="Pfam" id="PF00226">
    <property type="entry name" value="DnaJ"/>
    <property type="match status" value="1"/>
</dbReference>
<feature type="compositionally biased region" description="Acidic residues" evidence="5">
    <location>
        <begin position="686"/>
        <end position="754"/>
    </location>
</feature>
<dbReference type="SUPFAM" id="SSF48452">
    <property type="entry name" value="TPR-like"/>
    <property type="match status" value="2"/>
</dbReference>
<reference evidence="8 9" key="1">
    <citation type="journal article" date="2020" name="bioRxiv">
        <title>Whole genome comparisons of ergot fungi reveals the divergence and evolution of species within the genus Claviceps are the result of varying mechanisms driving genome evolution and host range expansion.</title>
        <authorList>
            <person name="Wyka S.A."/>
            <person name="Mondo S.J."/>
            <person name="Liu M."/>
            <person name="Dettman J."/>
            <person name="Nalam V."/>
            <person name="Broders K.D."/>
        </authorList>
    </citation>
    <scope>NUCLEOTIDE SEQUENCE [LARGE SCALE GENOMIC DNA]</scope>
    <source>
        <strain evidence="8 9">LM576</strain>
    </source>
</reference>
<dbReference type="SMART" id="SM00271">
    <property type="entry name" value="DnaJ"/>
    <property type="match status" value="1"/>
</dbReference>
<comment type="caution">
    <text evidence="8">The sequence shown here is derived from an EMBL/GenBank/DDBJ whole genome shotgun (WGS) entry which is preliminary data.</text>
</comment>
<keyword evidence="6" id="KW-1133">Transmembrane helix</keyword>
<name>A0A9P7U1V3_9HYPO</name>
<gene>
    <name evidence="8" type="ORF">E4U13_007739</name>
</gene>
<dbReference type="PANTHER" id="PTHR44200">
    <property type="entry name" value="DNAJ HOMOLOG SUBFAMILY C MEMBER 7"/>
    <property type="match status" value="1"/>
</dbReference>
<feature type="compositionally biased region" description="Polar residues" evidence="5">
    <location>
        <begin position="173"/>
        <end position="183"/>
    </location>
</feature>
<dbReference type="Gene3D" id="1.25.40.10">
    <property type="entry name" value="Tetratricopeptide repeat domain"/>
    <property type="match status" value="1"/>
</dbReference>
<keyword evidence="1" id="KW-0677">Repeat</keyword>
<dbReference type="InterPro" id="IPR018253">
    <property type="entry name" value="DnaJ_domain_CS"/>
</dbReference>
<dbReference type="Gene3D" id="1.10.287.110">
    <property type="entry name" value="DnaJ domain"/>
    <property type="match status" value="1"/>
</dbReference>
<keyword evidence="6" id="KW-0812">Transmembrane</keyword>
<keyword evidence="9" id="KW-1185">Reference proteome</keyword>
<feature type="domain" description="J" evidence="7">
    <location>
        <begin position="543"/>
        <end position="608"/>
    </location>
</feature>
<dbReference type="SMART" id="SM00028">
    <property type="entry name" value="TPR"/>
    <property type="match status" value="6"/>
</dbReference>
<feature type="repeat" description="TPR" evidence="4">
    <location>
        <begin position="220"/>
        <end position="253"/>
    </location>
</feature>
<feature type="transmembrane region" description="Helical" evidence="6">
    <location>
        <begin position="814"/>
        <end position="845"/>
    </location>
</feature>
<dbReference type="FunFam" id="1.25.40.10:FF:000097">
    <property type="entry name" value="DnaJ homolog subfamily C member 7 homolog"/>
    <property type="match status" value="1"/>
</dbReference>
<feature type="compositionally biased region" description="Low complexity" evidence="5">
    <location>
        <begin position="37"/>
        <end position="53"/>
    </location>
</feature>
<evidence type="ECO:0000256" key="1">
    <source>
        <dbReference type="ARBA" id="ARBA00022737"/>
    </source>
</evidence>
<keyword evidence="2 4" id="KW-0802">TPR repeat</keyword>
<evidence type="ECO:0000313" key="8">
    <source>
        <dbReference type="EMBL" id="KAG6123305.1"/>
    </source>
</evidence>
<evidence type="ECO:0000256" key="2">
    <source>
        <dbReference type="ARBA" id="ARBA00022803"/>
    </source>
</evidence>
<dbReference type="EMBL" id="SRQM01000008">
    <property type="protein sequence ID" value="KAG6123305.1"/>
    <property type="molecule type" value="Genomic_DNA"/>
</dbReference>
<evidence type="ECO:0000259" key="7">
    <source>
        <dbReference type="PROSITE" id="PS50076"/>
    </source>
</evidence>
<feature type="compositionally biased region" description="Polar residues" evidence="5">
    <location>
        <begin position="132"/>
        <end position="159"/>
    </location>
</feature>